<keyword evidence="3" id="KW-1185">Reference proteome</keyword>
<dbReference type="Proteomes" id="UP000249364">
    <property type="component" value="Unassembled WGS sequence"/>
</dbReference>
<evidence type="ECO:0000313" key="2">
    <source>
        <dbReference type="EMBL" id="PZX47146.1"/>
    </source>
</evidence>
<evidence type="ECO:0000259" key="1">
    <source>
        <dbReference type="Pfam" id="PF13403"/>
    </source>
</evidence>
<comment type="caution">
    <text evidence="2">The sequence shown here is derived from an EMBL/GenBank/DDBJ whole genome shotgun (WGS) entry which is preliminary data.</text>
</comment>
<organism evidence="2 3">
    <name type="scientific">Roseinatronobacter thiooxidans</name>
    <dbReference type="NCBI Taxonomy" id="121821"/>
    <lineage>
        <taxon>Bacteria</taxon>
        <taxon>Pseudomonadati</taxon>
        <taxon>Pseudomonadota</taxon>
        <taxon>Alphaproteobacteria</taxon>
        <taxon>Rhodobacterales</taxon>
        <taxon>Paracoccaceae</taxon>
        <taxon>Roseinatronobacter</taxon>
    </lineage>
</organism>
<dbReference type="AlphaFoldDB" id="A0A2W7QII2"/>
<evidence type="ECO:0000313" key="3">
    <source>
        <dbReference type="Proteomes" id="UP000249364"/>
    </source>
</evidence>
<dbReference type="Pfam" id="PF13403">
    <property type="entry name" value="Hint_2"/>
    <property type="match status" value="1"/>
</dbReference>
<feature type="domain" description="Hedgehog/Intein (Hint)" evidence="1">
    <location>
        <begin position="29"/>
        <end position="160"/>
    </location>
</feature>
<dbReference type="InterPro" id="IPR028992">
    <property type="entry name" value="Hedgehog/Intein_dom"/>
</dbReference>
<gene>
    <name evidence="2" type="ORF">LY56_00440</name>
</gene>
<reference evidence="2 3" key="1">
    <citation type="submission" date="2018-06" db="EMBL/GenBank/DDBJ databases">
        <title>Genomic Encyclopedia of Archaeal and Bacterial Type Strains, Phase II (KMG-II): from individual species to whole genera.</title>
        <authorList>
            <person name="Goeker M."/>
        </authorList>
    </citation>
    <scope>NUCLEOTIDE SEQUENCE [LARGE SCALE GENOMIC DNA]</scope>
    <source>
        <strain evidence="2 3">DSM 13087</strain>
    </source>
</reference>
<proteinExistence type="predicted"/>
<dbReference type="OrthoDB" id="7859899at2"/>
<accession>A0A2W7QII2</accession>
<name>A0A2W7QII2_9RHOB</name>
<sequence>MFADSISLAPALKTRSTAKPARTQFGLQGFAGETVVRTIFGLRPVSRLVVGDILLDTRNRMVKLRSIRTHHAAAAEIVRVDPSAFGLGLAPGRLDRALLVGAGQKLGICDWRTEILFAAPTLSAAARLVDGVNLHRADSPATLYELGFQQDTIITADGWTTLISGSGT</sequence>
<dbReference type="RefSeq" id="WP_071470543.1">
    <property type="nucleotide sequence ID" value="NZ_MEHT01000044.1"/>
</dbReference>
<dbReference type="EMBL" id="QKZQ01000002">
    <property type="protein sequence ID" value="PZX47146.1"/>
    <property type="molecule type" value="Genomic_DNA"/>
</dbReference>
<protein>
    <submittedName>
        <fullName evidence="2">Hint domain-containing protein</fullName>
    </submittedName>
</protein>